<evidence type="ECO:0000256" key="2">
    <source>
        <dbReference type="ARBA" id="ARBA00023315"/>
    </source>
</evidence>
<dbReference type="Proteomes" id="UP000824082">
    <property type="component" value="Unassembled WGS sequence"/>
</dbReference>
<keyword evidence="4" id="KW-0689">Ribosomal protein</keyword>
<reference evidence="4" key="2">
    <citation type="journal article" date="2021" name="PeerJ">
        <title>Extensive microbial diversity within the chicken gut microbiome revealed by metagenomics and culture.</title>
        <authorList>
            <person name="Gilroy R."/>
            <person name="Ravi A."/>
            <person name="Getino M."/>
            <person name="Pursley I."/>
            <person name="Horton D.L."/>
            <person name="Alikhan N.F."/>
            <person name="Baker D."/>
            <person name="Gharbi K."/>
            <person name="Hall N."/>
            <person name="Watson M."/>
            <person name="Adriaenssens E.M."/>
            <person name="Foster-Nyarko E."/>
            <person name="Jarju S."/>
            <person name="Secka A."/>
            <person name="Antonio M."/>
            <person name="Oren A."/>
            <person name="Chaudhuri R.R."/>
            <person name="La Ragione R."/>
            <person name="Hildebrand F."/>
            <person name="Pallen M.J."/>
        </authorList>
    </citation>
    <scope>NUCLEOTIDE SEQUENCE</scope>
    <source>
        <strain evidence="4">4509</strain>
    </source>
</reference>
<dbReference type="InterPro" id="IPR050832">
    <property type="entry name" value="Bact_Acetyltransf"/>
</dbReference>
<gene>
    <name evidence="4" type="primary">rimI</name>
    <name evidence="4" type="ORF">IAD19_00505</name>
</gene>
<keyword evidence="2" id="KW-0012">Acyltransferase</keyword>
<dbReference type="Pfam" id="PF00583">
    <property type="entry name" value="Acetyltransf_1"/>
    <property type="match status" value="1"/>
</dbReference>
<dbReference type="PANTHER" id="PTHR43877:SF2">
    <property type="entry name" value="AMINOALKYLPHOSPHONATE N-ACETYLTRANSFERASE-RELATED"/>
    <property type="match status" value="1"/>
</dbReference>
<reference evidence="4" key="1">
    <citation type="submission" date="2020-10" db="EMBL/GenBank/DDBJ databases">
        <authorList>
            <person name="Gilroy R."/>
        </authorList>
    </citation>
    <scope>NUCLEOTIDE SEQUENCE</scope>
    <source>
        <strain evidence="4">4509</strain>
    </source>
</reference>
<dbReference type="InterPro" id="IPR016181">
    <property type="entry name" value="Acyl_CoA_acyltransferase"/>
</dbReference>
<dbReference type="PROSITE" id="PS51186">
    <property type="entry name" value="GNAT"/>
    <property type="match status" value="1"/>
</dbReference>
<evidence type="ECO:0000313" key="4">
    <source>
        <dbReference type="EMBL" id="HIU41018.1"/>
    </source>
</evidence>
<comment type="caution">
    <text evidence="4">The sequence shown here is derived from an EMBL/GenBank/DDBJ whole genome shotgun (WGS) entry which is preliminary data.</text>
</comment>
<dbReference type="GO" id="GO:0005840">
    <property type="term" value="C:ribosome"/>
    <property type="evidence" value="ECO:0007669"/>
    <property type="project" value="UniProtKB-KW"/>
</dbReference>
<dbReference type="AlphaFoldDB" id="A0A9D1IPA0"/>
<dbReference type="SUPFAM" id="SSF55729">
    <property type="entry name" value="Acyl-CoA N-acyltransferases (Nat)"/>
    <property type="match status" value="1"/>
</dbReference>
<proteinExistence type="predicted"/>
<evidence type="ECO:0000259" key="3">
    <source>
        <dbReference type="PROSITE" id="PS51186"/>
    </source>
</evidence>
<dbReference type="EMBL" id="DVMX01000007">
    <property type="protein sequence ID" value="HIU41018.1"/>
    <property type="molecule type" value="Genomic_DNA"/>
</dbReference>
<organism evidence="4 5">
    <name type="scientific">Candidatus Egerieicola faecale</name>
    <dbReference type="NCBI Taxonomy" id="2840774"/>
    <lineage>
        <taxon>Bacteria</taxon>
        <taxon>Bacillati</taxon>
        <taxon>Bacillota</taxon>
        <taxon>Clostridia</taxon>
        <taxon>Eubacteriales</taxon>
        <taxon>Oscillospiraceae</taxon>
        <taxon>Oscillospiraceae incertae sedis</taxon>
        <taxon>Candidatus Egerieicola</taxon>
    </lineage>
</organism>
<dbReference type="Gene3D" id="3.40.630.30">
    <property type="match status" value="1"/>
</dbReference>
<dbReference type="PANTHER" id="PTHR43877">
    <property type="entry name" value="AMINOALKYLPHOSPHONATE N-ACETYLTRANSFERASE-RELATED-RELATED"/>
    <property type="match status" value="1"/>
</dbReference>
<keyword evidence="1" id="KW-0808">Transferase</keyword>
<keyword evidence="4" id="KW-0687">Ribonucleoprotein</keyword>
<protein>
    <submittedName>
        <fullName evidence="4">Ribosomal protein S18-alanine N-acetyltransferase</fullName>
    </submittedName>
</protein>
<dbReference type="InterPro" id="IPR000182">
    <property type="entry name" value="GNAT_dom"/>
</dbReference>
<sequence length="159" mass="17553">MTHWDIRPVTAADLDAVYAIFAACISPCWKKETFAARLDHPCAVVLAAWEGERPVGFADGECAFGLCELNNIAVLPNCRRRGAGNALLLALGRAAKQRDCVAIQLEVRQSNQAALAFYRENGFVQVGRRKNYYTAPTEDALLLDKHLQEEEKDDETAGD</sequence>
<accession>A0A9D1IPA0</accession>
<dbReference type="InterPro" id="IPR006464">
    <property type="entry name" value="AcTrfase_RimI/Ard1"/>
</dbReference>
<dbReference type="NCBIfam" id="TIGR01575">
    <property type="entry name" value="rimI"/>
    <property type="match status" value="1"/>
</dbReference>
<name>A0A9D1IPA0_9FIRM</name>
<evidence type="ECO:0000256" key="1">
    <source>
        <dbReference type="ARBA" id="ARBA00022679"/>
    </source>
</evidence>
<dbReference type="CDD" id="cd04301">
    <property type="entry name" value="NAT_SF"/>
    <property type="match status" value="1"/>
</dbReference>
<dbReference type="GO" id="GO:0008080">
    <property type="term" value="F:N-acetyltransferase activity"/>
    <property type="evidence" value="ECO:0007669"/>
    <property type="project" value="InterPro"/>
</dbReference>
<feature type="domain" description="N-acetyltransferase" evidence="3">
    <location>
        <begin position="4"/>
        <end position="148"/>
    </location>
</feature>
<evidence type="ECO:0000313" key="5">
    <source>
        <dbReference type="Proteomes" id="UP000824082"/>
    </source>
</evidence>